<reference evidence="2 3" key="1">
    <citation type="submission" date="2022-09" db="EMBL/GenBank/DDBJ databases">
        <title>New species of Phenylobacterium.</title>
        <authorList>
            <person name="Mieszkin S."/>
        </authorList>
    </citation>
    <scope>NUCLEOTIDE SEQUENCE [LARGE SCALE GENOMIC DNA]</scope>
    <source>
        <strain evidence="2 3">HK31-G</strain>
    </source>
</reference>
<dbReference type="Proteomes" id="UP001598130">
    <property type="component" value="Unassembled WGS sequence"/>
</dbReference>
<comment type="caution">
    <text evidence="2">The sequence shown here is derived from an EMBL/GenBank/DDBJ whole genome shotgun (WGS) entry which is preliminary data.</text>
</comment>
<sequence length="75" mass="7845">MMLKRVNTLGAIAVSAAVLAACATTNEPPTAEQRAACEQMLEMGEGTTHSHSSEKSGAVNTMAMTHAQCRQLLGK</sequence>
<name>A0ABW6CP27_9CAUL</name>
<dbReference type="PROSITE" id="PS51257">
    <property type="entry name" value="PROKAR_LIPOPROTEIN"/>
    <property type="match status" value="1"/>
</dbReference>
<feature type="chain" id="PRO_5047148806" evidence="1">
    <location>
        <begin position="21"/>
        <end position="75"/>
    </location>
</feature>
<keyword evidence="1" id="KW-0732">Signal</keyword>
<dbReference type="EMBL" id="JAOTJD010000011">
    <property type="protein sequence ID" value="MFD3263876.1"/>
    <property type="molecule type" value="Genomic_DNA"/>
</dbReference>
<protein>
    <submittedName>
        <fullName evidence="2">Hydroxylase</fullName>
    </submittedName>
</protein>
<organism evidence="2 3">
    <name type="scientific">Phenylobacterium ferrooxidans</name>
    <dbReference type="NCBI Taxonomy" id="2982689"/>
    <lineage>
        <taxon>Bacteria</taxon>
        <taxon>Pseudomonadati</taxon>
        <taxon>Pseudomonadota</taxon>
        <taxon>Alphaproteobacteria</taxon>
        <taxon>Caulobacterales</taxon>
        <taxon>Caulobacteraceae</taxon>
        <taxon>Phenylobacterium</taxon>
    </lineage>
</organism>
<keyword evidence="3" id="KW-1185">Reference proteome</keyword>
<dbReference type="RefSeq" id="WP_377369124.1">
    <property type="nucleotide sequence ID" value="NZ_JAOTJD010000011.1"/>
</dbReference>
<feature type="signal peptide" evidence="1">
    <location>
        <begin position="1"/>
        <end position="20"/>
    </location>
</feature>
<accession>A0ABW6CP27</accession>
<evidence type="ECO:0000313" key="3">
    <source>
        <dbReference type="Proteomes" id="UP001598130"/>
    </source>
</evidence>
<evidence type="ECO:0000256" key="1">
    <source>
        <dbReference type="SAM" id="SignalP"/>
    </source>
</evidence>
<proteinExistence type="predicted"/>
<evidence type="ECO:0000313" key="2">
    <source>
        <dbReference type="EMBL" id="MFD3263876.1"/>
    </source>
</evidence>
<gene>
    <name evidence="2" type="ORF">OCL97_07870</name>
</gene>